<evidence type="ECO:0000313" key="2">
    <source>
        <dbReference type="EnsemblPlants" id="AUR62007806-RA:cds"/>
    </source>
</evidence>
<dbReference type="InterPro" id="IPR006566">
    <property type="entry name" value="FBD"/>
</dbReference>
<dbReference type="SMART" id="SM00579">
    <property type="entry name" value="FBD"/>
    <property type="match status" value="1"/>
</dbReference>
<dbReference type="EnsemblPlants" id="AUR62007806-RA">
    <property type="protein sequence ID" value="AUR62007806-RA:cds"/>
    <property type="gene ID" value="AUR62007806"/>
</dbReference>
<feature type="domain" description="FBD" evidence="1">
    <location>
        <begin position="70"/>
        <end position="138"/>
    </location>
</feature>
<keyword evidence="3" id="KW-1185">Reference proteome</keyword>
<dbReference type="Proteomes" id="UP000596660">
    <property type="component" value="Unplaced"/>
</dbReference>
<dbReference type="AlphaFoldDB" id="A0A803L7G7"/>
<name>A0A803L7G7_CHEQI</name>
<evidence type="ECO:0000259" key="1">
    <source>
        <dbReference type="SMART" id="SM00579"/>
    </source>
</evidence>
<reference evidence="2" key="2">
    <citation type="submission" date="2021-03" db="UniProtKB">
        <authorList>
            <consortium name="EnsemblPlants"/>
        </authorList>
    </citation>
    <scope>IDENTIFICATION</scope>
</reference>
<accession>A0A803L7G7</accession>
<dbReference type="Gramene" id="AUR62007806-RA">
    <property type="protein sequence ID" value="AUR62007806-RA:cds"/>
    <property type="gene ID" value="AUR62007806"/>
</dbReference>
<reference evidence="2" key="1">
    <citation type="journal article" date="2017" name="Nature">
        <title>The genome of Chenopodium quinoa.</title>
        <authorList>
            <person name="Jarvis D.E."/>
            <person name="Ho Y.S."/>
            <person name="Lightfoot D.J."/>
            <person name="Schmoeckel S.M."/>
            <person name="Li B."/>
            <person name="Borm T.J.A."/>
            <person name="Ohyanagi H."/>
            <person name="Mineta K."/>
            <person name="Michell C.T."/>
            <person name="Saber N."/>
            <person name="Kharbatia N.M."/>
            <person name="Rupper R.R."/>
            <person name="Sharp A.R."/>
            <person name="Dally N."/>
            <person name="Boughton B.A."/>
            <person name="Woo Y.H."/>
            <person name="Gao G."/>
            <person name="Schijlen E.G.W.M."/>
            <person name="Guo X."/>
            <person name="Momin A.A."/>
            <person name="Negrao S."/>
            <person name="Al-Babili S."/>
            <person name="Gehring C."/>
            <person name="Roessner U."/>
            <person name="Jung C."/>
            <person name="Murphy K."/>
            <person name="Arold S.T."/>
            <person name="Gojobori T."/>
            <person name="van der Linden C.G."/>
            <person name="van Loo E.N."/>
            <person name="Jellen E.N."/>
            <person name="Maughan P.J."/>
            <person name="Tester M."/>
        </authorList>
    </citation>
    <scope>NUCLEOTIDE SEQUENCE [LARGE SCALE GENOMIC DNA]</scope>
    <source>
        <strain evidence="2">cv. PI 614886</strain>
    </source>
</reference>
<organism evidence="2 3">
    <name type="scientific">Chenopodium quinoa</name>
    <name type="common">Quinoa</name>
    <dbReference type="NCBI Taxonomy" id="63459"/>
    <lineage>
        <taxon>Eukaryota</taxon>
        <taxon>Viridiplantae</taxon>
        <taxon>Streptophyta</taxon>
        <taxon>Embryophyta</taxon>
        <taxon>Tracheophyta</taxon>
        <taxon>Spermatophyta</taxon>
        <taxon>Magnoliopsida</taxon>
        <taxon>eudicotyledons</taxon>
        <taxon>Gunneridae</taxon>
        <taxon>Pentapetalae</taxon>
        <taxon>Caryophyllales</taxon>
        <taxon>Chenopodiaceae</taxon>
        <taxon>Chenopodioideae</taxon>
        <taxon>Atripliceae</taxon>
        <taxon>Chenopodium</taxon>
    </lineage>
</organism>
<proteinExistence type="predicted"/>
<protein>
    <recommendedName>
        <fullName evidence="1">FBD domain-containing protein</fullName>
    </recommendedName>
</protein>
<evidence type="ECO:0000313" key="3">
    <source>
        <dbReference type="Proteomes" id="UP000596660"/>
    </source>
</evidence>
<sequence length="139" mass="15886">MREFFGSLLSCQMLVLHKSFWYTMRNCKLYCDLEPPEKLGKDLESLQTLKLLEASSFEKCSGKSVQNKGNFILSCLKYVEFVFKEGMELIKVLLACSPALEEMTIVLSETSTAEKEIEVAKELMRYDRASPNAEIILKP</sequence>